<dbReference type="InterPro" id="IPR036322">
    <property type="entry name" value="WD40_repeat_dom_sf"/>
</dbReference>
<dbReference type="SMART" id="SM00320">
    <property type="entry name" value="WD40"/>
    <property type="match status" value="6"/>
</dbReference>
<protein>
    <submittedName>
        <fullName evidence="2">Putative transcription factor WD40-like family</fullName>
    </submittedName>
</protein>
<sequence>MDSCMNFGLNSMMTCISLDYQKSYHPPISIDLLSACDFSSDGKVLASAGFGRKPLICYMDTCDCITTSQSHSAPISEVRFQPGTNIFATSSSDKAVKLWDSNKPGTVLFDLAGHNGVVKSLDFHPFEGLLCSSDSFDVIEVWDLIQGVRMKNFIAGGQQIRFQPVSGKFLAVAKGNTITILDIQTWNVQNRFQGHNKEIFSMCWDAKGQKIASVTEDCARVWSIAVCGQCLHEYQSNGKRFQSIIFHPRYPNALVIGGFQNMELWIPETGQVYHIHAHTNATITGLAACPQNEFIASCSSDCTVKIWK</sequence>
<dbReference type="InterPro" id="IPR015943">
    <property type="entry name" value="WD40/YVTN_repeat-like_dom_sf"/>
</dbReference>
<dbReference type="SUPFAM" id="SSF50978">
    <property type="entry name" value="WD40 repeat-like"/>
    <property type="match status" value="1"/>
</dbReference>
<dbReference type="InterPro" id="IPR044716">
    <property type="entry name" value="LEUNIG-like"/>
</dbReference>
<organism evidence="2">
    <name type="scientific">Medicago truncatula</name>
    <name type="common">Barrel medic</name>
    <name type="synonym">Medicago tribuloides</name>
    <dbReference type="NCBI Taxonomy" id="3880"/>
    <lineage>
        <taxon>Eukaryota</taxon>
        <taxon>Viridiplantae</taxon>
        <taxon>Streptophyta</taxon>
        <taxon>Embryophyta</taxon>
        <taxon>Tracheophyta</taxon>
        <taxon>Spermatophyta</taxon>
        <taxon>Magnoliopsida</taxon>
        <taxon>eudicotyledons</taxon>
        <taxon>Gunneridae</taxon>
        <taxon>Pentapetalae</taxon>
        <taxon>rosids</taxon>
        <taxon>fabids</taxon>
        <taxon>Fabales</taxon>
        <taxon>Fabaceae</taxon>
        <taxon>Papilionoideae</taxon>
        <taxon>50 kb inversion clade</taxon>
        <taxon>NPAAA clade</taxon>
        <taxon>Hologalegina</taxon>
        <taxon>IRL clade</taxon>
        <taxon>Trifolieae</taxon>
        <taxon>Medicago</taxon>
    </lineage>
</organism>
<feature type="repeat" description="WD" evidence="1">
    <location>
        <begin position="111"/>
        <end position="152"/>
    </location>
</feature>
<dbReference type="Pfam" id="PF00400">
    <property type="entry name" value="WD40"/>
    <property type="match status" value="4"/>
</dbReference>
<name>A0A396IDS7_MEDTR</name>
<proteinExistence type="predicted"/>
<evidence type="ECO:0000256" key="1">
    <source>
        <dbReference type="PROSITE-ProRule" id="PRU00221"/>
    </source>
</evidence>
<dbReference type="EMBL" id="PSQE01000004">
    <property type="protein sequence ID" value="RHN62404.1"/>
    <property type="molecule type" value="Genomic_DNA"/>
</dbReference>
<gene>
    <name evidence="2" type="ORF">MtrunA17_Chr4g0047051</name>
</gene>
<reference evidence="2" key="1">
    <citation type="journal article" date="2018" name="Nat. Plants">
        <title>Whole-genome landscape of Medicago truncatula symbiotic genes.</title>
        <authorList>
            <person name="Pecrix Y."/>
            <person name="Gamas P."/>
            <person name="Carrere S."/>
        </authorList>
    </citation>
    <scope>NUCLEOTIDE SEQUENCE</scope>
    <source>
        <tissue evidence="2">Leaves</tissue>
    </source>
</reference>
<dbReference type="PROSITE" id="PS50082">
    <property type="entry name" value="WD_REPEATS_2"/>
    <property type="match status" value="3"/>
</dbReference>
<keyword evidence="1" id="KW-0853">WD repeat</keyword>
<feature type="repeat" description="WD" evidence="1">
    <location>
        <begin position="276"/>
        <end position="308"/>
    </location>
</feature>
<evidence type="ECO:0000313" key="2">
    <source>
        <dbReference type="EMBL" id="RHN62404.1"/>
    </source>
</evidence>
<dbReference type="Gene3D" id="2.130.10.10">
    <property type="entry name" value="YVTN repeat-like/Quinoprotein amine dehydrogenase"/>
    <property type="match status" value="2"/>
</dbReference>
<accession>A0A396IDS7</accession>
<dbReference type="Proteomes" id="UP000265566">
    <property type="component" value="Chromosome 4"/>
</dbReference>
<comment type="caution">
    <text evidence="2">The sequence shown here is derived from an EMBL/GenBank/DDBJ whole genome shotgun (WGS) entry which is preliminary data.</text>
</comment>
<dbReference type="GO" id="GO:0003714">
    <property type="term" value="F:transcription corepressor activity"/>
    <property type="evidence" value="ECO:0007669"/>
    <property type="project" value="InterPro"/>
</dbReference>
<dbReference type="CDD" id="cd00200">
    <property type="entry name" value="WD40"/>
    <property type="match status" value="1"/>
</dbReference>
<dbReference type="Gramene" id="rna24977">
    <property type="protein sequence ID" value="RHN62404.1"/>
    <property type="gene ID" value="gene24977"/>
</dbReference>
<dbReference type="PROSITE" id="PS50294">
    <property type="entry name" value="WD_REPEATS_REGION"/>
    <property type="match status" value="2"/>
</dbReference>
<dbReference type="InterPro" id="IPR001680">
    <property type="entry name" value="WD40_rpt"/>
</dbReference>
<dbReference type="PANTHER" id="PTHR44376:SF8">
    <property type="entry name" value="TRANSCRIPTIONAL COREPRESSOR LEUNIG-LIKE"/>
    <property type="match status" value="1"/>
</dbReference>
<dbReference type="PANTHER" id="PTHR44376">
    <property type="entry name" value="TRANSCRIPTIONAL REGULATOR OF FILAMENTOUS GROWTH FLO8"/>
    <property type="match status" value="1"/>
</dbReference>
<dbReference type="AlphaFoldDB" id="A0A396IDS7"/>
<feature type="repeat" description="WD" evidence="1">
    <location>
        <begin position="68"/>
        <end position="100"/>
    </location>
</feature>